<organism evidence="2 3">
    <name type="scientific">Nakamurella alba</name>
    <dbReference type="NCBI Taxonomy" id="2665158"/>
    <lineage>
        <taxon>Bacteria</taxon>
        <taxon>Bacillati</taxon>
        <taxon>Actinomycetota</taxon>
        <taxon>Actinomycetes</taxon>
        <taxon>Nakamurellales</taxon>
        <taxon>Nakamurellaceae</taxon>
        <taxon>Nakamurella</taxon>
    </lineage>
</organism>
<sequence length="62" mass="6560">MRKSLVVLGTVLTGGLALLVRRRRKATAGGRRPDDGGTAGVREPRRPLPTDPQLVGAAAERD</sequence>
<keyword evidence="3" id="KW-1185">Reference proteome</keyword>
<accession>A0A7K1FKZ0</accession>
<name>A0A7K1FKZ0_9ACTN</name>
<dbReference type="AlphaFoldDB" id="A0A7K1FKZ0"/>
<protein>
    <submittedName>
        <fullName evidence="2">LPXTG cell wall anchor domain-containing protein</fullName>
    </submittedName>
</protein>
<dbReference type="EMBL" id="WLYK01000001">
    <property type="protein sequence ID" value="MTD13544.1"/>
    <property type="molecule type" value="Genomic_DNA"/>
</dbReference>
<evidence type="ECO:0000313" key="2">
    <source>
        <dbReference type="EMBL" id="MTD13544.1"/>
    </source>
</evidence>
<evidence type="ECO:0000256" key="1">
    <source>
        <dbReference type="SAM" id="MobiDB-lite"/>
    </source>
</evidence>
<proteinExistence type="predicted"/>
<dbReference type="Proteomes" id="UP000460221">
    <property type="component" value="Unassembled WGS sequence"/>
</dbReference>
<dbReference type="NCBIfam" id="TIGR01167">
    <property type="entry name" value="LPXTG_anchor"/>
    <property type="match status" value="1"/>
</dbReference>
<dbReference type="RefSeq" id="WP_196073189.1">
    <property type="nucleotide sequence ID" value="NZ_WLYK01000001.1"/>
</dbReference>
<reference evidence="2 3" key="1">
    <citation type="submission" date="2019-11" db="EMBL/GenBank/DDBJ databases">
        <authorList>
            <person name="Jiang L.-Q."/>
        </authorList>
    </citation>
    <scope>NUCLEOTIDE SEQUENCE [LARGE SCALE GENOMIC DNA]</scope>
    <source>
        <strain evidence="2 3">YIM 132087</strain>
    </source>
</reference>
<comment type="caution">
    <text evidence="2">The sequence shown here is derived from an EMBL/GenBank/DDBJ whole genome shotgun (WGS) entry which is preliminary data.</text>
</comment>
<gene>
    <name evidence="2" type="ORF">GIS00_06245</name>
</gene>
<evidence type="ECO:0000313" key="3">
    <source>
        <dbReference type="Proteomes" id="UP000460221"/>
    </source>
</evidence>
<feature type="region of interest" description="Disordered" evidence="1">
    <location>
        <begin position="23"/>
        <end position="62"/>
    </location>
</feature>